<dbReference type="EMBL" id="GBXM01102927">
    <property type="protein sequence ID" value="JAH05650.1"/>
    <property type="molecule type" value="Transcribed_RNA"/>
</dbReference>
<organism evidence="1">
    <name type="scientific">Anguilla anguilla</name>
    <name type="common">European freshwater eel</name>
    <name type="synonym">Muraena anguilla</name>
    <dbReference type="NCBI Taxonomy" id="7936"/>
    <lineage>
        <taxon>Eukaryota</taxon>
        <taxon>Metazoa</taxon>
        <taxon>Chordata</taxon>
        <taxon>Craniata</taxon>
        <taxon>Vertebrata</taxon>
        <taxon>Euteleostomi</taxon>
        <taxon>Actinopterygii</taxon>
        <taxon>Neopterygii</taxon>
        <taxon>Teleostei</taxon>
        <taxon>Anguilliformes</taxon>
        <taxon>Anguillidae</taxon>
        <taxon>Anguilla</taxon>
    </lineage>
</organism>
<dbReference type="AlphaFoldDB" id="A0A0E9PNI4"/>
<accession>A0A0E9PNI4</accession>
<sequence>MQGKATAFRSTETQSITFSKINVALLQ</sequence>
<reference evidence="1" key="2">
    <citation type="journal article" date="2015" name="Fish Shellfish Immunol.">
        <title>Early steps in the European eel (Anguilla anguilla)-Vibrio vulnificus interaction in the gills: Role of the RtxA13 toxin.</title>
        <authorList>
            <person name="Callol A."/>
            <person name="Pajuelo D."/>
            <person name="Ebbesson L."/>
            <person name="Teles M."/>
            <person name="MacKenzie S."/>
            <person name="Amaro C."/>
        </authorList>
    </citation>
    <scope>NUCLEOTIDE SEQUENCE</scope>
</reference>
<evidence type="ECO:0000313" key="1">
    <source>
        <dbReference type="EMBL" id="JAH05650.1"/>
    </source>
</evidence>
<reference evidence="1" key="1">
    <citation type="submission" date="2014-11" db="EMBL/GenBank/DDBJ databases">
        <authorList>
            <person name="Amaro Gonzalez C."/>
        </authorList>
    </citation>
    <scope>NUCLEOTIDE SEQUENCE</scope>
</reference>
<name>A0A0E9PNI4_ANGAN</name>
<proteinExistence type="predicted"/>
<protein>
    <submittedName>
        <fullName evidence="1">Uncharacterized protein</fullName>
    </submittedName>
</protein>